<dbReference type="RefSeq" id="WP_093993754.1">
    <property type="nucleotide sequence ID" value="NZ_FXZK01000010.1"/>
</dbReference>
<dbReference type="Proteomes" id="UP000201613">
    <property type="component" value="Unassembled WGS sequence"/>
</dbReference>
<evidence type="ECO:0000313" key="2">
    <source>
        <dbReference type="EMBL" id="SMY09575.1"/>
    </source>
</evidence>
<dbReference type="AlphaFoldDB" id="A0A238LJK5"/>
<protein>
    <submittedName>
        <fullName evidence="2">Uncharacterized protein</fullName>
    </submittedName>
</protein>
<reference evidence="2 3" key="1">
    <citation type="submission" date="2017-05" db="EMBL/GenBank/DDBJ databases">
        <authorList>
            <person name="Song R."/>
            <person name="Chenine A.L."/>
            <person name="Ruprecht R.M."/>
        </authorList>
    </citation>
    <scope>NUCLEOTIDE SEQUENCE [LARGE SCALE GENOMIC DNA]</scope>
    <source>
        <strain evidence="2 3">CECT 8899</strain>
    </source>
</reference>
<keyword evidence="3" id="KW-1185">Reference proteome</keyword>
<name>A0A238LJK5_9RHOB</name>
<gene>
    <name evidence="2" type="ORF">LOM8899_03742</name>
</gene>
<organism evidence="2 3">
    <name type="scientific">Flavimaricola marinus</name>
    <dbReference type="NCBI Taxonomy" id="1819565"/>
    <lineage>
        <taxon>Bacteria</taxon>
        <taxon>Pseudomonadati</taxon>
        <taxon>Pseudomonadota</taxon>
        <taxon>Alphaproteobacteria</taxon>
        <taxon>Rhodobacterales</taxon>
        <taxon>Paracoccaceae</taxon>
        <taxon>Flavimaricola</taxon>
    </lineage>
</organism>
<feature type="transmembrane region" description="Helical" evidence="1">
    <location>
        <begin position="24"/>
        <end position="42"/>
    </location>
</feature>
<proteinExistence type="predicted"/>
<evidence type="ECO:0000256" key="1">
    <source>
        <dbReference type="SAM" id="Phobius"/>
    </source>
</evidence>
<keyword evidence="1" id="KW-1133">Transmembrane helix</keyword>
<sequence length="92" mass="10567">MAQMPRQPLFLARSSYRQRRLRDAIRFLPITGIVLLMLPLLWPRGPDGPGNGQVLIYIFSAWSFLILLSFLLTRRLRNDDAEEGNEPKAEDG</sequence>
<keyword evidence="1" id="KW-0472">Membrane</keyword>
<evidence type="ECO:0000313" key="3">
    <source>
        <dbReference type="Proteomes" id="UP000201613"/>
    </source>
</evidence>
<dbReference type="EMBL" id="FXZK01000010">
    <property type="protein sequence ID" value="SMY09575.1"/>
    <property type="molecule type" value="Genomic_DNA"/>
</dbReference>
<feature type="transmembrane region" description="Helical" evidence="1">
    <location>
        <begin position="54"/>
        <end position="72"/>
    </location>
</feature>
<keyword evidence="1" id="KW-0812">Transmembrane</keyword>
<dbReference type="OrthoDB" id="7871801at2"/>
<accession>A0A238LJK5</accession>